<dbReference type="InterPro" id="IPR023186">
    <property type="entry name" value="IUNH"/>
</dbReference>
<keyword evidence="2 4" id="KW-0326">Glycosidase</keyword>
<protein>
    <submittedName>
        <fullName evidence="4">Purine nucleosidase</fullName>
        <ecNumber evidence="4">3.2.2.1</ecNumber>
    </submittedName>
</protein>
<dbReference type="InterPro" id="IPR036452">
    <property type="entry name" value="Ribo_hydro-like"/>
</dbReference>
<keyword evidence="1 4" id="KW-0378">Hydrolase</keyword>
<evidence type="ECO:0000259" key="3">
    <source>
        <dbReference type="Pfam" id="PF01156"/>
    </source>
</evidence>
<gene>
    <name evidence="4" type="primary">iunH</name>
    <name evidence="4" type="ORF">HMF8227_00240</name>
</gene>
<dbReference type="Gene3D" id="3.90.245.10">
    <property type="entry name" value="Ribonucleoside hydrolase-like"/>
    <property type="match status" value="1"/>
</dbReference>
<reference evidence="4 5" key="1">
    <citation type="submission" date="2018-05" db="EMBL/GenBank/DDBJ databases">
        <title>Salinimonas sp. HMF8227 Genome sequencing and assembly.</title>
        <authorList>
            <person name="Kang H."/>
            <person name="Kang J."/>
            <person name="Cha I."/>
            <person name="Kim H."/>
            <person name="Joh K."/>
        </authorList>
    </citation>
    <scope>NUCLEOTIDE SEQUENCE [LARGE SCALE GENOMIC DNA]</scope>
    <source>
        <strain evidence="4 5">HMF8227</strain>
    </source>
</reference>
<dbReference type="Pfam" id="PF01156">
    <property type="entry name" value="IU_nuc_hydro"/>
    <property type="match status" value="1"/>
</dbReference>
<dbReference type="InterPro" id="IPR001910">
    <property type="entry name" value="Inosine/uridine_hydrolase_dom"/>
</dbReference>
<evidence type="ECO:0000313" key="5">
    <source>
        <dbReference type="Proteomes" id="UP000245728"/>
    </source>
</evidence>
<dbReference type="GO" id="GO:0006152">
    <property type="term" value="P:purine nucleoside catabolic process"/>
    <property type="evidence" value="ECO:0007669"/>
    <property type="project" value="TreeGrafter"/>
</dbReference>
<accession>A0A2S2DZB4</accession>
<dbReference type="CDD" id="cd02650">
    <property type="entry name" value="nuc_hydro_CaPnhB"/>
    <property type="match status" value="1"/>
</dbReference>
<evidence type="ECO:0000313" key="4">
    <source>
        <dbReference type="EMBL" id="AWL10748.1"/>
    </source>
</evidence>
<proteinExistence type="predicted"/>
<dbReference type="PANTHER" id="PTHR12304">
    <property type="entry name" value="INOSINE-URIDINE PREFERRING NUCLEOSIDE HYDROLASE"/>
    <property type="match status" value="1"/>
</dbReference>
<evidence type="ECO:0000256" key="2">
    <source>
        <dbReference type="ARBA" id="ARBA00023295"/>
    </source>
</evidence>
<dbReference type="RefSeq" id="WP_109338438.1">
    <property type="nucleotide sequence ID" value="NZ_CP029347.1"/>
</dbReference>
<dbReference type="GO" id="GO:0008477">
    <property type="term" value="F:purine nucleosidase activity"/>
    <property type="evidence" value="ECO:0007669"/>
    <property type="project" value="UniProtKB-EC"/>
</dbReference>
<dbReference type="SUPFAM" id="SSF53590">
    <property type="entry name" value="Nucleoside hydrolase"/>
    <property type="match status" value="1"/>
</dbReference>
<dbReference type="Proteomes" id="UP000245728">
    <property type="component" value="Chromosome"/>
</dbReference>
<name>A0A2S2DZB4_9ALTE</name>
<sequence>MTTTKTKIIIDTDPGVDDALAICMALNSPELRVKALTTVFGNVSVEQATQNALFLSQFAHDLPVYTGAAAPLIIPPNGYPAHVHGQGGFGDFPLPTMPADLLAQSLPAADYLVQATREEPGDITLVALGPLTNLALALQLDPSMTQRVKQVVVMGGAAHTTGNVSPVAEANMYADPHAADLVFGADWPITMVGLDVTEKTILNEALLATLPDDTQGQFLKQASAFYIDFYRQAMGLDGCMVHDPSTIAYLLNPALFNHEPGRVRVIAEGLAIGQTAIAPPHLEFMQAGWEDVPVNNICTDVDSQGVLDTLLSALRNRQTA</sequence>
<dbReference type="KEGG" id="salh:HMF8227_00240"/>
<dbReference type="PANTHER" id="PTHR12304:SF4">
    <property type="entry name" value="URIDINE NUCLEOSIDASE"/>
    <property type="match status" value="1"/>
</dbReference>
<keyword evidence="5" id="KW-1185">Reference proteome</keyword>
<dbReference type="AlphaFoldDB" id="A0A2S2DZB4"/>
<dbReference type="EMBL" id="CP029347">
    <property type="protein sequence ID" value="AWL10748.1"/>
    <property type="molecule type" value="Genomic_DNA"/>
</dbReference>
<evidence type="ECO:0000256" key="1">
    <source>
        <dbReference type="ARBA" id="ARBA00022801"/>
    </source>
</evidence>
<feature type="domain" description="Inosine/uridine-preferring nucleoside hydrolase" evidence="3">
    <location>
        <begin position="8"/>
        <end position="307"/>
    </location>
</feature>
<organism evidence="4 5">
    <name type="scientific">Saliniradius amylolyticus</name>
    <dbReference type="NCBI Taxonomy" id="2183582"/>
    <lineage>
        <taxon>Bacteria</taxon>
        <taxon>Pseudomonadati</taxon>
        <taxon>Pseudomonadota</taxon>
        <taxon>Gammaproteobacteria</taxon>
        <taxon>Alteromonadales</taxon>
        <taxon>Alteromonadaceae</taxon>
        <taxon>Saliniradius</taxon>
    </lineage>
</organism>
<dbReference type="GO" id="GO:0005829">
    <property type="term" value="C:cytosol"/>
    <property type="evidence" value="ECO:0007669"/>
    <property type="project" value="TreeGrafter"/>
</dbReference>
<dbReference type="EC" id="3.2.2.1" evidence="4"/>
<dbReference type="OrthoDB" id="9797882at2"/>